<dbReference type="AlphaFoldDB" id="A0A1H7ATT6"/>
<dbReference type="CDD" id="cd03319">
    <property type="entry name" value="L-Ala-DL-Glu_epimerase"/>
    <property type="match status" value="1"/>
</dbReference>
<name>A0A1H7ATT6_9FIRM</name>
<dbReference type="SMART" id="SM00922">
    <property type="entry name" value="MR_MLE"/>
    <property type="match status" value="1"/>
</dbReference>
<dbReference type="FunFam" id="3.30.390.10:FF:000009">
    <property type="entry name" value="Hydrophobic dipeptide epimerase"/>
    <property type="match status" value="1"/>
</dbReference>
<evidence type="ECO:0000256" key="6">
    <source>
        <dbReference type="PIRSR" id="PIRSR634603-2"/>
    </source>
</evidence>
<dbReference type="GO" id="GO:0016855">
    <property type="term" value="F:racemase and epimerase activity, acting on amino acids and derivatives"/>
    <property type="evidence" value="ECO:0007669"/>
    <property type="project" value="UniProtKB-UniRule"/>
</dbReference>
<evidence type="ECO:0000313" key="10">
    <source>
        <dbReference type="EMBL" id="SEJ68044.1"/>
    </source>
</evidence>
<dbReference type="SUPFAM" id="SSF51604">
    <property type="entry name" value="Enolase C-terminal domain-like"/>
    <property type="match status" value="1"/>
</dbReference>
<feature type="binding site" evidence="7">
    <location>
        <position position="190"/>
    </location>
    <ligand>
        <name>Mg(2+)</name>
        <dbReference type="ChEBI" id="CHEBI:18420"/>
    </ligand>
</feature>
<dbReference type="InterPro" id="IPR029017">
    <property type="entry name" value="Enolase-like_N"/>
</dbReference>
<dbReference type="SUPFAM" id="SSF54826">
    <property type="entry name" value="Enolase N-terminal domain-like"/>
    <property type="match status" value="1"/>
</dbReference>
<dbReference type="STRING" id="84035.SAMN05660742_113116"/>
<keyword evidence="2 7" id="KW-0479">Metal-binding</keyword>
<feature type="binding site" evidence="6">
    <location>
        <position position="160"/>
    </location>
    <ligand>
        <name>substrate</name>
    </ligand>
</feature>
<feature type="domain" description="Mandelate racemase/muconate lactonizing enzyme C-terminal" evidence="9">
    <location>
        <begin position="141"/>
        <end position="239"/>
    </location>
</feature>
<accession>A0A1H7ATT6</accession>
<dbReference type="Gene3D" id="3.20.20.120">
    <property type="entry name" value="Enolase-like C-terminal domain"/>
    <property type="match status" value="1"/>
</dbReference>
<keyword evidence="4 8" id="KW-0413">Isomerase</keyword>
<dbReference type="InterPro" id="IPR013342">
    <property type="entry name" value="Mandelate_racemase_C"/>
</dbReference>
<reference evidence="10 11" key="1">
    <citation type="submission" date="2016-10" db="EMBL/GenBank/DDBJ databases">
        <authorList>
            <person name="de Groot N.N."/>
        </authorList>
    </citation>
    <scope>NUCLEOTIDE SEQUENCE [LARGE SCALE GENOMIC DNA]</scope>
    <source>
        <strain evidence="10 11">DSM 2179</strain>
    </source>
</reference>
<sequence>MKITEIKIGKVSIPLKKTFKTALRQVDSAEDIIIKIMTDTDDIGFGNAPPTAVITGDSQDSVVAAIRDTIGPKLIGMDIENIEKIMTDLDASMLHNNSAKAAIDIAIYDLFGKLHKIPLYKLFGGYSSSMTTDLTISVNTPEEMVTDSLEALAEGYTELKLKVGTNAALDIKRVKAIREAVGNVVKIRLDANQGWNPKEAVRTIHKFEDLGLDIEFIEQPVKAHDFEGLKYVTDHVETNIMADEAAFGPYEVFRLLSMRACDLINIKLMKAGGLHNAIKIADMAETMGVQCMMGCMLESKVGISAAASIAAGKKIITKADLDAAVLLASDPVVGGVTFCENQIFMSNTPGLGITAIEDWQEIDNKNVR</sequence>
<dbReference type="InterPro" id="IPR036849">
    <property type="entry name" value="Enolase-like_C_sf"/>
</dbReference>
<feature type="binding site" evidence="6">
    <location>
        <position position="24"/>
    </location>
    <ligand>
        <name>substrate</name>
    </ligand>
</feature>
<feature type="active site" description="Proton acceptor; specific for (R)-substrate epimerization" evidence="5">
    <location>
        <position position="162"/>
    </location>
</feature>
<dbReference type="EC" id="5.1.1.-" evidence="8"/>
<feature type="binding site" evidence="6">
    <location>
        <position position="322"/>
    </location>
    <ligand>
        <name>substrate</name>
    </ligand>
</feature>
<dbReference type="RefSeq" id="WP_091832670.1">
    <property type="nucleotide sequence ID" value="NZ_FNZK01000013.1"/>
</dbReference>
<evidence type="ECO:0000256" key="2">
    <source>
        <dbReference type="ARBA" id="ARBA00022723"/>
    </source>
</evidence>
<dbReference type="EMBL" id="FNZK01000013">
    <property type="protein sequence ID" value="SEJ68044.1"/>
    <property type="molecule type" value="Genomic_DNA"/>
</dbReference>
<dbReference type="SFLD" id="SFLDS00001">
    <property type="entry name" value="Enolase"/>
    <property type="match status" value="1"/>
</dbReference>
<evidence type="ECO:0000256" key="8">
    <source>
        <dbReference type="RuleBase" id="RU366006"/>
    </source>
</evidence>
<dbReference type="Pfam" id="PF13378">
    <property type="entry name" value="MR_MLE_C"/>
    <property type="match status" value="1"/>
</dbReference>
<dbReference type="InterPro" id="IPR034603">
    <property type="entry name" value="Dipeptide_epimerase"/>
</dbReference>
<evidence type="ECO:0000313" key="11">
    <source>
        <dbReference type="Proteomes" id="UP000199662"/>
    </source>
</evidence>
<protein>
    <recommendedName>
        <fullName evidence="8">Dipeptide epimerase</fullName>
        <ecNumber evidence="8">5.1.1.-</ecNumber>
    </recommendedName>
</protein>
<feature type="binding site" evidence="7">
    <location>
        <position position="243"/>
    </location>
    <ligand>
        <name>Mg(2+)</name>
        <dbReference type="ChEBI" id="CHEBI:18420"/>
    </ligand>
</feature>
<proteinExistence type="inferred from homology"/>
<keyword evidence="11" id="KW-1185">Reference proteome</keyword>
<dbReference type="Gene3D" id="3.30.390.10">
    <property type="entry name" value="Enolase-like, N-terminal domain"/>
    <property type="match status" value="1"/>
</dbReference>
<comment type="similarity">
    <text evidence="1 8">Belongs to the mandelate racemase/muconate lactonizing enzyme family.</text>
</comment>
<dbReference type="GO" id="GO:0006518">
    <property type="term" value="P:peptide metabolic process"/>
    <property type="evidence" value="ECO:0007669"/>
    <property type="project" value="UniProtKB-ARBA"/>
</dbReference>
<dbReference type="GO" id="GO:0000287">
    <property type="term" value="F:magnesium ion binding"/>
    <property type="evidence" value="ECO:0007669"/>
    <property type="project" value="UniProtKB-ARBA"/>
</dbReference>
<dbReference type="PANTHER" id="PTHR48073">
    <property type="entry name" value="O-SUCCINYLBENZOATE SYNTHASE-RELATED"/>
    <property type="match status" value="1"/>
</dbReference>
<feature type="binding site" evidence="6">
    <location>
        <position position="297"/>
    </location>
    <ligand>
        <name>substrate</name>
    </ligand>
</feature>
<dbReference type="InterPro" id="IPR013341">
    <property type="entry name" value="Mandelate_racemase_N_dom"/>
</dbReference>
<dbReference type="Proteomes" id="UP000199662">
    <property type="component" value="Unassembled WGS sequence"/>
</dbReference>
<feature type="binding site" evidence="6">
    <location>
        <position position="320"/>
    </location>
    <ligand>
        <name>substrate</name>
    </ligand>
</feature>
<evidence type="ECO:0000256" key="4">
    <source>
        <dbReference type="ARBA" id="ARBA00023235"/>
    </source>
</evidence>
<dbReference type="Pfam" id="PF02746">
    <property type="entry name" value="MR_MLE_N"/>
    <property type="match status" value="1"/>
</dbReference>
<feature type="binding site" evidence="6">
    <location>
        <position position="295"/>
    </location>
    <ligand>
        <name>substrate</name>
    </ligand>
</feature>
<dbReference type="PANTHER" id="PTHR48073:SF2">
    <property type="entry name" value="O-SUCCINYLBENZOATE SYNTHASE"/>
    <property type="match status" value="1"/>
</dbReference>
<evidence type="ECO:0000256" key="7">
    <source>
        <dbReference type="PIRSR" id="PIRSR634603-3"/>
    </source>
</evidence>
<dbReference type="InterPro" id="IPR029065">
    <property type="entry name" value="Enolase_C-like"/>
</dbReference>
<dbReference type="SFLD" id="SFLDF00009">
    <property type="entry name" value="o-succinylbenzoate_synthase"/>
    <property type="match status" value="1"/>
</dbReference>
<evidence type="ECO:0000256" key="3">
    <source>
        <dbReference type="ARBA" id="ARBA00022842"/>
    </source>
</evidence>
<keyword evidence="3 7" id="KW-0460">Magnesium</keyword>
<dbReference type="SFLD" id="SFLDG00180">
    <property type="entry name" value="muconate_cycloisomerase"/>
    <property type="match status" value="1"/>
</dbReference>
<organism evidence="10 11">
    <name type="scientific">Propionispira arboris</name>
    <dbReference type="NCBI Taxonomy" id="84035"/>
    <lineage>
        <taxon>Bacteria</taxon>
        <taxon>Bacillati</taxon>
        <taxon>Bacillota</taxon>
        <taxon>Negativicutes</taxon>
        <taxon>Selenomonadales</taxon>
        <taxon>Selenomonadaceae</taxon>
        <taxon>Propionispira</taxon>
    </lineage>
</organism>
<feature type="active site" description="Proton acceptor; specific for (S)-substrate epimerization" evidence="5">
    <location>
        <position position="267"/>
    </location>
</feature>
<feature type="binding site" evidence="7">
    <location>
        <position position="218"/>
    </location>
    <ligand>
        <name>Mg(2+)</name>
        <dbReference type="ChEBI" id="CHEBI:18420"/>
    </ligand>
</feature>
<comment type="cofactor">
    <cofactor evidence="7 8">
        <name>Mg(2+)</name>
        <dbReference type="ChEBI" id="CHEBI:18420"/>
    </cofactor>
    <text evidence="7 8">Binds 1 Mg(2+) ion per subunit.</text>
</comment>
<evidence type="ECO:0000256" key="5">
    <source>
        <dbReference type="PIRSR" id="PIRSR634603-1"/>
    </source>
</evidence>
<gene>
    <name evidence="10" type="ORF">SAMN05660742_113116</name>
</gene>
<evidence type="ECO:0000256" key="1">
    <source>
        <dbReference type="ARBA" id="ARBA00008031"/>
    </source>
</evidence>
<feature type="binding site" evidence="6">
    <location>
        <position position="135"/>
    </location>
    <ligand>
        <name>substrate</name>
    </ligand>
</feature>
<evidence type="ECO:0000259" key="9">
    <source>
        <dbReference type="SMART" id="SM00922"/>
    </source>
</evidence>